<proteinExistence type="predicted"/>
<keyword evidence="4" id="KW-1185">Reference proteome</keyword>
<dbReference type="EMBL" id="CAXIXY010000003">
    <property type="protein sequence ID" value="CAL2082576.1"/>
    <property type="molecule type" value="Genomic_DNA"/>
</dbReference>
<dbReference type="CDD" id="cd07316">
    <property type="entry name" value="terB_like_DjlA"/>
    <property type="match status" value="1"/>
</dbReference>
<dbReference type="Gene3D" id="1.10.3680.10">
    <property type="entry name" value="TerB-like"/>
    <property type="match status" value="1"/>
</dbReference>
<evidence type="ECO:0000259" key="2">
    <source>
        <dbReference type="PROSITE" id="PS50076"/>
    </source>
</evidence>
<evidence type="ECO:0000256" key="1">
    <source>
        <dbReference type="SAM" id="Phobius"/>
    </source>
</evidence>
<sequence>MGNFTKWLGAGLGFTLGGPIGAIIGYAIGSVIDSGVSVQEYKSEQDDYKRKTKKRPKVKSSTSGDFEISLLVLASIVIKSDGNIDQRELDFVRSHFIELYGKERANRAFKLFNGVIKNEVSTRQVCIQIREHMSHSSRLQLIHFLFGIAKADEVVTASEEEVIRKIAGYLYINDRDYGSIKAMFYNEADAAYKILEIEKDASIDEIKKAYRRMAKKFHPDRLQDIGEEHLNAAKEKFQSIQNAYEKLKEERNF</sequence>
<evidence type="ECO:0000313" key="3">
    <source>
        <dbReference type="EMBL" id="CAL2082576.1"/>
    </source>
</evidence>
<dbReference type="InterPro" id="IPR001623">
    <property type="entry name" value="DnaJ_domain"/>
</dbReference>
<dbReference type="RefSeq" id="WP_348711317.1">
    <property type="nucleotide sequence ID" value="NZ_CAXIXY010000003.1"/>
</dbReference>
<gene>
    <name evidence="3" type="ORF">T190607A01A_11384</name>
</gene>
<dbReference type="Pfam" id="PF05099">
    <property type="entry name" value="TerB"/>
    <property type="match status" value="1"/>
</dbReference>
<keyword evidence="1" id="KW-1133">Transmembrane helix</keyword>
<dbReference type="Gene3D" id="1.10.287.110">
    <property type="entry name" value="DnaJ domain"/>
    <property type="match status" value="1"/>
</dbReference>
<dbReference type="InterPro" id="IPR050817">
    <property type="entry name" value="DjlA_DnaK_co-chaperone"/>
</dbReference>
<feature type="transmembrane region" description="Helical" evidence="1">
    <location>
        <begin position="7"/>
        <end position="28"/>
    </location>
</feature>
<feature type="domain" description="J" evidence="2">
    <location>
        <begin position="190"/>
        <end position="252"/>
    </location>
</feature>
<dbReference type="PANTHER" id="PTHR24074">
    <property type="entry name" value="CO-CHAPERONE PROTEIN DJLA"/>
    <property type="match status" value="1"/>
</dbReference>
<dbReference type="InterPro" id="IPR036869">
    <property type="entry name" value="J_dom_sf"/>
</dbReference>
<dbReference type="CDD" id="cd06257">
    <property type="entry name" value="DnaJ"/>
    <property type="match status" value="1"/>
</dbReference>
<dbReference type="SMART" id="SM00271">
    <property type="entry name" value="DnaJ"/>
    <property type="match status" value="1"/>
</dbReference>
<dbReference type="InterPro" id="IPR007791">
    <property type="entry name" value="DjlA_N"/>
</dbReference>
<name>A0ABM9NX60_9FLAO</name>
<dbReference type="SUPFAM" id="SSF158682">
    <property type="entry name" value="TerB-like"/>
    <property type="match status" value="1"/>
</dbReference>
<organism evidence="3 4">
    <name type="scientific">Tenacibaculum platacis</name>
    <dbReference type="NCBI Taxonomy" id="3137852"/>
    <lineage>
        <taxon>Bacteria</taxon>
        <taxon>Pseudomonadati</taxon>
        <taxon>Bacteroidota</taxon>
        <taxon>Flavobacteriia</taxon>
        <taxon>Flavobacteriales</taxon>
        <taxon>Flavobacteriaceae</taxon>
        <taxon>Tenacibaculum</taxon>
    </lineage>
</organism>
<dbReference type="PROSITE" id="PS50076">
    <property type="entry name" value="DNAJ_2"/>
    <property type="match status" value="1"/>
</dbReference>
<evidence type="ECO:0000313" key="4">
    <source>
        <dbReference type="Proteomes" id="UP001497416"/>
    </source>
</evidence>
<protein>
    <submittedName>
        <fullName evidence="3">DnaJ like chaperone protein</fullName>
    </submittedName>
</protein>
<dbReference type="InterPro" id="IPR029024">
    <property type="entry name" value="TerB-like"/>
</dbReference>
<comment type="caution">
    <text evidence="3">The sequence shown here is derived from an EMBL/GenBank/DDBJ whole genome shotgun (WGS) entry which is preliminary data.</text>
</comment>
<dbReference type="Proteomes" id="UP001497416">
    <property type="component" value="Unassembled WGS sequence"/>
</dbReference>
<keyword evidence="1" id="KW-0812">Transmembrane</keyword>
<reference evidence="3 4" key="1">
    <citation type="submission" date="2024-05" db="EMBL/GenBank/DDBJ databases">
        <authorList>
            <person name="Duchaud E."/>
        </authorList>
    </citation>
    <scope>NUCLEOTIDE SEQUENCE [LARGE SCALE GENOMIC DNA]</scope>
    <source>
        <strain evidence="3">Ena-SAMPLE-TAB-13-05-2024-13:56:06:370-140302</strain>
    </source>
</reference>
<accession>A0ABM9NX60</accession>
<dbReference type="Pfam" id="PF00226">
    <property type="entry name" value="DnaJ"/>
    <property type="match status" value="1"/>
</dbReference>
<dbReference type="PRINTS" id="PR00625">
    <property type="entry name" value="JDOMAIN"/>
</dbReference>
<keyword evidence="1" id="KW-0472">Membrane</keyword>
<dbReference type="SUPFAM" id="SSF46565">
    <property type="entry name" value="Chaperone J-domain"/>
    <property type="match status" value="1"/>
</dbReference>